<protein>
    <submittedName>
        <fullName evidence="2">Rhodanese-like domain-containing protein</fullName>
    </submittedName>
</protein>
<dbReference type="Proteomes" id="UP001183809">
    <property type="component" value="Unassembled WGS sequence"/>
</dbReference>
<dbReference type="Gene3D" id="3.40.250.10">
    <property type="entry name" value="Rhodanese-like domain"/>
    <property type="match status" value="1"/>
</dbReference>
<accession>A0ABU2U3V0</accession>
<dbReference type="SUPFAM" id="SSF52821">
    <property type="entry name" value="Rhodanese/Cell cycle control phosphatase"/>
    <property type="match status" value="1"/>
</dbReference>
<gene>
    <name evidence="2" type="ORF">RM764_33450</name>
</gene>
<dbReference type="InterPro" id="IPR021309">
    <property type="entry name" value="YgaP-like_TM"/>
</dbReference>
<feature type="domain" description="Rhodanese" evidence="1">
    <location>
        <begin position="23"/>
        <end position="113"/>
    </location>
</feature>
<dbReference type="Pfam" id="PF11127">
    <property type="entry name" value="YgaP-like_TM"/>
    <property type="match status" value="1"/>
</dbReference>
<dbReference type="RefSeq" id="WP_311699294.1">
    <property type="nucleotide sequence ID" value="NZ_JAVREY010000061.1"/>
</dbReference>
<dbReference type="InterPro" id="IPR001307">
    <property type="entry name" value="Thiosulphate_STrfase_CS"/>
</dbReference>
<dbReference type="PROSITE" id="PS00380">
    <property type="entry name" value="RHODANESE_1"/>
    <property type="match status" value="1"/>
</dbReference>
<proteinExistence type="predicted"/>
<dbReference type="PANTHER" id="PTHR43031:SF1">
    <property type="entry name" value="PYRIDINE NUCLEOTIDE-DISULPHIDE OXIDOREDUCTASE"/>
    <property type="match status" value="1"/>
</dbReference>
<reference evidence="3" key="1">
    <citation type="submission" date="2023-07" db="EMBL/GenBank/DDBJ databases">
        <title>30 novel species of actinomycetes from the DSMZ collection.</title>
        <authorList>
            <person name="Nouioui I."/>
        </authorList>
    </citation>
    <scope>NUCLEOTIDE SEQUENCE [LARGE SCALE GENOMIC DNA]</scope>
    <source>
        <strain evidence="3">DSM 41699</strain>
    </source>
</reference>
<dbReference type="InterPro" id="IPR036873">
    <property type="entry name" value="Rhodanese-like_dom_sf"/>
</dbReference>
<dbReference type="SMART" id="SM00450">
    <property type="entry name" value="RHOD"/>
    <property type="match status" value="1"/>
</dbReference>
<dbReference type="PANTHER" id="PTHR43031">
    <property type="entry name" value="FAD-DEPENDENT OXIDOREDUCTASE"/>
    <property type="match status" value="1"/>
</dbReference>
<organism evidence="2 3">
    <name type="scientific">Streptomyces gibsoniae</name>
    <dbReference type="NCBI Taxonomy" id="3075529"/>
    <lineage>
        <taxon>Bacteria</taxon>
        <taxon>Bacillati</taxon>
        <taxon>Actinomycetota</taxon>
        <taxon>Actinomycetes</taxon>
        <taxon>Kitasatosporales</taxon>
        <taxon>Streptomycetaceae</taxon>
        <taxon>Streptomyces</taxon>
    </lineage>
</organism>
<evidence type="ECO:0000313" key="3">
    <source>
        <dbReference type="Proteomes" id="UP001183809"/>
    </source>
</evidence>
<dbReference type="CDD" id="cd00158">
    <property type="entry name" value="RHOD"/>
    <property type="match status" value="1"/>
</dbReference>
<keyword evidence="3" id="KW-1185">Reference proteome</keyword>
<dbReference type="Gene3D" id="6.10.140.1340">
    <property type="match status" value="1"/>
</dbReference>
<dbReference type="InterPro" id="IPR050229">
    <property type="entry name" value="GlpE_sulfurtransferase"/>
</dbReference>
<comment type="caution">
    <text evidence="2">The sequence shown here is derived from an EMBL/GenBank/DDBJ whole genome shotgun (WGS) entry which is preliminary data.</text>
</comment>
<dbReference type="InterPro" id="IPR001763">
    <property type="entry name" value="Rhodanese-like_dom"/>
</dbReference>
<name>A0ABU2U3V0_9ACTN</name>
<dbReference type="Pfam" id="PF00581">
    <property type="entry name" value="Rhodanese"/>
    <property type="match status" value="1"/>
</dbReference>
<evidence type="ECO:0000313" key="2">
    <source>
        <dbReference type="EMBL" id="MDT0467844.1"/>
    </source>
</evidence>
<sequence length="199" mass="20413">MSDPQTTTAYAPSVLDAATARARLADLAVVDVRTPAEYASGHLPGALNIPLDALRDALPALREAASRNDVLLVCASGNRSVTACGILAGHGVDAATLVGGTKAWAAAGYEVQRAESGAREVWGMERQVRFAAGSLVLVGLGLGRLAHPALRLLSAGVASGLVYSAATDTCGMALLLGKLPHNRPRGAGLDATLARLRER</sequence>
<dbReference type="EMBL" id="JAVREY010000061">
    <property type="protein sequence ID" value="MDT0467844.1"/>
    <property type="molecule type" value="Genomic_DNA"/>
</dbReference>
<evidence type="ECO:0000259" key="1">
    <source>
        <dbReference type="PROSITE" id="PS50206"/>
    </source>
</evidence>
<dbReference type="PROSITE" id="PS50206">
    <property type="entry name" value="RHODANESE_3"/>
    <property type="match status" value="1"/>
</dbReference>